<reference evidence="6" key="1">
    <citation type="journal article" date="2014" name="Front. Microbiol.">
        <title>High frequency of phylogenetically diverse reductive dehalogenase-homologous genes in deep subseafloor sedimentary metagenomes.</title>
        <authorList>
            <person name="Kawai M."/>
            <person name="Futagami T."/>
            <person name="Toyoda A."/>
            <person name="Takaki Y."/>
            <person name="Nishi S."/>
            <person name="Hori S."/>
            <person name="Arai W."/>
            <person name="Tsubouchi T."/>
            <person name="Morono Y."/>
            <person name="Uchiyama I."/>
            <person name="Ito T."/>
            <person name="Fujiyama A."/>
            <person name="Inagaki F."/>
            <person name="Takami H."/>
        </authorList>
    </citation>
    <scope>NUCLEOTIDE SEQUENCE</scope>
    <source>
        <strain evidence="6">Expedition CK06-06</strain>
    </source>
</reference>
<accession>X1MI23</accession>
<dbReference type="GO" id="GO:0005975">
    <property type="term" value="P:carbohydrate metabolic process"/>
    <property type="evidence" value="ECO:0007669"/>
    <property type="project" value="InterPro"/>
</dbReference>
<sequence length="285" mass="30950">GEGSVALGKDPRTSSDMIENCLTSGLLSGGCDVMKLGVVPTPAVSFAVRQFRAKAGIMITASHNPPEYNGIKFWGSDGMAYTPKQEEAIERIYFGKRMKSAAWDRIGKVEAIDVLPSYIDEIAGTVKLKRSYKVVVDCGNGAGSLVTPYLLRKLGCKVVTLNSQLDGFFPGRRLEPSPENLGELCSVVKSIGADLGIAHDGDADRAAAVDELGRVAQPDKLLGLISAHQIRRKKEVVVTTVDAGISQEQEHVVEGGLPSYWKKEFWLRERERTHSSSEARCKNDS</sequence>
<name>X1MI23_9ZZZZ</name>
<evidence type="ECO:0000259" key="4">
    <source>
        <dbReference type="Pfam" id="PF02878"/>
    </source>
</evidence>
<dbReference type="PRINTS" id="PR00509">
    <property type="entry name" value="PGMPMM"/>
</dbReference>
<evidence type="ECO:0000256" key="1">
    <source>
        <dbReference type="ARBA" id="ARBA00001946"/>
    </source>
</evidence>
<dbReference type="InterPro" id="IPR016055">
    <property type="entry name" value="A-D-PHexomutase_a/b/a-I/II/III"/>
</dbReference>
<dbReference type="PANTHER" id="PTHR42946">
    <property type="entry name" value="PHOSPHOHEXOSE MUTASE"/>
    <property type="match status" value="1"/>
</dbReference>
<organism evidence="6">
    <name type="scientific">marine sediment metagenome</name>
    <dbReference type="NCBI Taxonomy" id="412755"/>
    <lineage>
        <taxon>unclassified sequences</taxon>
        <taxon>metagenomes</taxon>
        <taxon>ecological metagenomes</taxon>
    </lineage>
</organism>
<dbReference type="InterPro" id="IPR050060">
    <property type="entry name" value="Phosphoglucosamine_mutase"/>
</dbReference>
<protein>
    <recommendedName>
        <fullName evidence="7">Alpha-D-phosphohexomutase alpha/beta/alpha domain-containing protein</fullName>
    </recommendedName>
</protein>
<evidence type="ECO:0000256" key="3">
    <source>
        <dbReference type="ARBA" id="ARBA00022553"/>
    </source>
</evidence>
<proteinExistence type="inferred from homology"/>
<dbReference type="InterPro" id="IPR005844">
    <property type="entry name" value="A-D-PHexomutase_a/b/a-I"/>
</dbReference>
<comment type="caution">
    <text evidence="6">The sequence shown here is derived from an EMBL/GenBank/DDBJ whole genome shotgun (WGS) entry which is preliminary data.</text>
</comment>
<dbReference type="SUPFAM" id="SSF53738">
    <property type="entry name" value="Phosphoglucomutase, first 3 domains"/>
    <property type="match status" value="2"/>
</dbReference>
<dbReference type="InterPro" id="IPR016066">
    <property type="entry name" value="A-D-PHexomutase_CS"/>
</dbReference>
<dbReference type="Gene3D" id="3.40.120.10">
    <property type="entry name" value="Alpha-D-Glucose-1,6-Bisphosphate, subunit A, domain 3"/>
    <property type="match status" value="3"/>
</dbReference>
<evidence type="ECO:0008006" key="7">
    <source>
        <dbReference type="Google" id="ProtNLM"/>
    </source>
</evidence>
<dbReference type="InterPro" id="IPR005841">
    <property type="entry name" value="Alpha-D-phosphohexomutase_SF"/>
</dbReference>
<evidence type="ECO:0000256" key="2">
    <source>
        <dbReference type="ARBA" id="ARBA00010231"/>
    </source>
</evidence>
<dbReference type="Pfam" id="PF02878">
    <property type="entry name" value="PGM_PMM_I"/>
    <property type="match status" value="1"/>
</dbReference>
<dbReference type="Pfam" id="PF02879">
    <property type="entry name" value="PGM_PMM_II"/>
    <property type="match status" value="1"/>
</dbReference>
<feature type="domain" description="Alpha-D-phosphohexomutase alpha/beta/alpha" evidence="5">
    <location>
        <begin position="117"/>
        <end position="213"/>
    </location>
</feature>
<dbReference type="GO" id="GO:0004615">
    <property type="term" value="F:phosphomannomutase activity"/>
    <property type="evidence" value="ECO:0007669"/>
    <property type="project" value="TreeGrafter"/>
</dbReference>
<dbReference type="GO" id="GO:0000287">
    <property type="term" value="F:magnesium ion binding"/>
    <property type="evidence" value="ECO:0007669"/>
    <property type="project" value="InterPro"/>
</dbReference>
<dbReference type="InterPro" id="IPR005845">
    <property type="entry name" value="A-D-PHexomutase_a/b/a-II"/>
</dbReference>
<feature type="non-terminal residue" evidence="6">
    <location>
        <position position="1"/>
    </location>
</feature>
<comment type="cofactor">
    <cofactor evidence="1">
        <name>Mg(2+)</name>
        <dbReference type="ChEBI" id="CHEBI:18420"/>
    </cofactor>
</comment>
<feature type="domain" description="Alpha-D-phosphohexomutase alpha/beta/alpha" evidence="4">
    <location>
        <begin position="2"/>
        <end position="95"/>
    </location>
</feature>
<keyword evidence="3" id="KW-0597">Phosphoprotein</keyword>
<evidence type="ECO:0000313" key="6">
    <source>
        <dbReference type="EMBL" id="GAI31302.1"/>
    </source>
</evidence>
<dbReference type="AlphaFoldDB" id="X1MI23"/>
<gene>
    <name evidence="6" type="ORF">S06H3_28818</name>
</gene>
<dbReference type="PANTHER" id="PTHR42946:SF6">
    <property type="entry name" value="PHOSPHOGLUCOSAMINE MUTASE-RELATED"/>
    <property type="match status" value="1"/>
</dbReference>
<dbReference type="EMBL" id="BARV01016846">
    <property type="protein sequence ID" value="GAI31302.1"/>
    <property type="molecule type" value="Genomic_DNA"/>
</dbReference>
<dbReference type="FunFam" id="3.40.120.10:FF:000003">
    <property type="entry name" value="Phosphoglucosamine mutase"/>
    <property type="match status" value="1"/>
</dbReference>
<evidence type="ECO:0000259" key="5">
    <source>
        <dbReference type="Pfam" id="PF02879"/>
    </source>
</evidence>
<dbReference type="PROSITE" id="PS00710">
    <property type="entry name" value="PGM_PMM"/>
    <property type="match status" value="1"/>
</dbReference>
<comment type="similarity">
    <text evidence="2">Belongs to the phosphohexose mutase family.</text>
</comment>
<feature type="non-terminal residue" evidence="6">
    <location>
        <position position="285"/>
    </location>
</feature>